<evidence type="ECO:0000256" key="1">
    <source>
        <dbReference type="ARBA" id="ARBA00001974"/>
    </source>
</evidence>
<keyword evidence="2 7" id="KW-0285">Flavoprotein</keyword>
<dbReference type="InterPro" id="IPR036774">
    <property type="entry name" value="ERV/ALR_sulphydryl_oxid_sf"/>
</dbReference>
<keyword evidence="7" id="KW-0472">Membrane</keyword>
<organism evidence="9">
    <name type="scientific">Indivirus ILV1</name>
    <dbReference type="NCBI Taxonomy" id="1977633"/>
    <lineage>
        <taxon>Viruses</taxon>
        <taxon>Varidnaviria</taxon>
        <taxon>Bamfordvirae</taxon>
        <taxon>Nucleocytoviricota</taxon>
        <taxon>Megaviricetes</taxon>
        <taxon>Imitervirales</taxon>
        <taxon>Mimiviridae</taxon>
        <taxon>Klosneuvirinae</taxon>
        <taxon>Indivirus</taxon>
    </lineage>
</organism>
<evidence type="ECO:0000256" key="5">
    <source>
        <dbReference type="ARBA" id="ARBA00023157"/>
    </source>
</evidence>
<accession>A0A1V0SDM5</accession>
<evidence type="ECO:0000256" key="4">
    <source>
        <dbReference type="ARBA" id="ARBA00023002"/>
    </source>
</evidence>
<evidence type="ECO:0000256" key="3">
    <source>
        <dbReference type="ARBA" id="ARBA00022827"/>
    </source>
</evidence>
<dbReference type="PROSITE" id="PS51324">
    <property type="entry name" value="ERV_ALR"/>
    <property type="match status" value="1"/>
</dbReference>
<name>A0A1V0SDM5_9VIRU</name>
<proteinExistence type="predicted"/>
<reference evidence="9" key="1">
    <citation type="journal article" date="2017" name="Science">
        <title>Giant viruses with an expanded complement of translation system components.</title>
        <authorList>
            <person name="Schulz F."/>
            <person name="Yutin N."/>
            <person name="Ivanova N.N."/>
            <person name="Ortega D.R."/>
            <person name="Lee T.K."/>
            <person name="Vierheilig J."/>
            <person name="Daims H."/>
            <person name="Horn M."/>
            <person name="Wagner M."/>
            <person name="Jensen G.J."/>
            <person name="Kyrpides N.C."/>
            <person name="Koonin E.V."/>
            <person name="Woyke T."/>
        </authorList>
    </citation>
    <scope>NUCLEOTIDE SEQUENCE</scope>
    <source>
        <strain evidence="9">ILV1</strain>
    </source>
</reference>
<sequence>MKPDIWGPHAWIFLHSVTMDYPHNPTEKDKENMINFIFYLGKVLPCEKCRRNFQMHLEKNPLNSKALSSKDSLVKWMIDIHNCVNDTKKCKKITHDEGIRKILEHYENKSINYIYILTVVIILFLVILGYMFLQ</sequence>
<dbReference type="InterPro" id="IPR039799">
    <property type="entry name" value="ALR/ERV"/>
</dbReference>
<keyword evidence="7" id="KW-1133">Transmembrane helix</keyword>
<feature type="domain" description="ERV/ALR sulfhydryl oxidase" evidence="8">
    <location>
        <begin position="1"/>
        <end position="106"/>
    </location>
</feature>
<gene>
    <name evidence="9" type="ORF">Indivirus_3_66</name>
</gene>
<feature type="transmembrane region" description="Helical" evidence="7">
    <location>
        <begin position="113"/>
        <end position="133"/>
    </location>
</feature>
<dbReference type="SUPFAM" id="SSF69000">
    <property type="entry name" value="FAD-dependent thiol oxidase"/>
    <property type="match status" value="1"/>
</dbReference>
<evidence type="ECO:0000256" key="2">
    <source>
        <dbReference type="ARBA" id="ARBA00022630"/>
    </source>
</evidence>
<keyword evidence="7" id="KW-0812">Transmembrane</keyword>
<comment type="cofactor">
    <cofactor evidence="1 7">
        <name>FAD</name>
        <dbReference type="ChEBI" id="CHEBI:57692"/>
    </cofactor>
</comment>
<evidence type="ECO:0000256" key="7">
    <source>
        <dbReference type="RuleBase" id="RU371123"/>
    </source>
</evidence>
<keyword evidence="5" id="KW-1015">Disulfide bond</keyword>
<evidence type="ECO:0000313" key="9">
    <source>
        <dbReference type="EMBL" id="ARF09817.1"/>
    </source>
</evidence>
<dbReference type="PANTHER" id="PTHR12645:SF0">
    <property type="entry name" value="FAD-LINKED SULFHYDRYL OXIDASE ALR"/>
    <property type="match status" value="1"/>
</dbReference>
<dbReference type="Gene3D" id="1.20.120.310">
    <property type="entry name" value="ERV/ALR sulfhydryl oxidase domain"/>
    <property type="match status" value="1"/>
</dbReference>
<protein>
    <recommendedName>
        <fullName evidence="7">Sulfhydryl oxidase</fullName>
        <ecNumber evidence="7">1.8.3.2</ecNumber>
    </recommendedName>
</protein>
<evidence type="ECO:0000259" key="8">
    <source>
        <dbReference type="PROSITE" id="PS51324"/>
    </source>
</evidence>
<dbReference type="EC" id="1.8.3.2" evidence="7"/>
<keyword evidence="4 7" id="KW-0560">Oxidoreductase</keyword>
<dbReference type="Pfam" id="PF04777">
    <property type="entry name" value="Evr1_Alr"/>
    <property type="match status" value="1"/>
</dbReference>
<keyword evidence="3 7" id="KW-0274">FAD</keyword>
<dbReference type="GO" id="GO:0016971">
    <property type="term" value="F:flavin-dependent sulfhydryl oxidase activity"/>
    <property type="evidence" value="ECO:0007669"/>
    <property type="project" value="InterPro"/>
</dbReference>
<evidence type="ECO:0000256" key="6">
    <source>
        <dbReference type="ARBA" id="ARBA00048864"/>
    </source>
</evidence>
<comment type="catalytic activity">
    <reaction evidence="6 7">
        <text>2 R'C(R)SH + O2 = R'C(R)S-S(R)CR' + H2O2</text>
        <dbReference type="Rhea" id="RHEA:17357"/>
        <dbReference type="ChEBI" id="CHEBI:15379"/>
        <dbReference type="ChEBI" id="CHEBI:16240"/>
        <dbReference type="ChEBI" id="CHEBI:16520"/>
        <dbReference type="ChEBI" id="CHEBI:17412"/>
        <dbReference type="EC" id="1.8.3.2"/>
    </reaction>
</comment>
<dbReference type="PANTHER" id="PTHR12645">
    <property type="entry name" value="ALR/ERV"/>
    <property type="match status" value="1"/>
</dbReference>
<dbReference type="InterPro" id="IPR017905">
    <property type="entry name" value="ERV/ALR_sulphydryl_oxidase"/>
</dbReference>
<dbReference type="EMBL" id="KY684087">
    <property type="protein sequence ID" value="ARF09817.1"/>
    <property type="molecule type" value="Genomic_DNA"/>
</dbReference>
<dbReference type="GO" id="GO:0050660">
    <property type="term" value="F:flavin adenine dinucleotide binding"/>
    <property type="evidence" value="ECO:0007669"/>
    <property type="project" value="TreeGrafter"/>
</dbReference>